<name>A0AA38FDG4_TAXCH</name>
<accession>A0AA38FDG4</accession>
<dbReference type="AlphaFoldDB" id="A0AA38FDG4"/>
<keyword evidence="2" id="KW-1185">Reference proteome</keyword>
<reference evidence="1 2" key="1">
    <citation type="journal article" date="2021" name="Nat. Plants">
        <title>The Taxus genome provides insights into paclitaxel biosynthesis.</title>
        <authorList>
            <person name="Xiong X."/>
            <person name="Gou J."/>
            <person name="Liao Q."/>
            <person name="Li Y."/>
            <person name="Zhou Q."/>
            <person name="Bi G."/>
            <person name="Li C."/>
            <person name="Du R."/>
            <person name="Wang X."/>
            <person name="Sun T."/>
            <person name="Guo L."/>
            <person name="Liang H."/>
            <person name="Lu P."/>
            <person name="Wu Y."/>
            <person name="Zhang Z."/>
            <person name="Ro D.K."/>
            <person name="Shang Y."/>
            <person name="Huang S."/>
            <person name="Yan J."/>
        </authorList>
    </citation>
    <scope>NUCLEOTIDE SEQUENCE [LARGE SCALE GENOMIC DNA]</scope>
    <source>
        <strain evidence="1">Ta-2019</strain>
    </source>
</reference>
<dbReference type="Proteomes" id="UP000824469">
    <property type="component" value="Unassembled WGS sequence"/>
</dbReference>
<gene>
    <name evidence="1" type="ORF">KI387_030205</name>
</gene>
<proteinExistence type="predicted"/>
<sequence length="106" mass="12438">AEFAAKNQDKLQESYGEQIIQLKINKLPKGLVTLESIFNSDDQATIQRPNMVVKEEYLEEVEVSNEKFLKIGKVCTYEDKETFIKLFQEYHDIFAWSYKDLHGFDP</sequence>
<dbReference type="EMBL" id="JAHRHJ020000010">
    <property type="protein sequence ID" value="KAH9298523.1"/>
    <property type="molecule type" value="Genomic_DNA"/>
</dbReference>
<comment type="caution">
    <text evidence="1">The sequence shown here is derived from an EMBL/GenBank/DDBJ whole genome shotgun (WGS) entry which is preliminary data.</text>
</comment>
<evidence type="ECO:0000313" key="2">
    <source>
        <dbReference type="Proteomes" id="UP000824469"/>
    </source>
</evidence>
<feature type="non-terminal residue" evidence="1">
    <location>
        <position position="1"/>
    </location>
</feature>
<evidence type="ECO:0000313" key="1">
    <source>
        <dbReference type="EMBL" id="KAH9298523.1"/>
    </source>
</evidence>
<feature type="non-terminal residue" evidence="1">
    <location>
        <position position="106"/>
    </location>
</feature>
<organism evidence="1 2">
    <name type="scientific">Taxus chinensis</name>
    <name type="common">Chinese yew</name>
    <name type="synonym">Taxus wallichiana var. chinensis</name>
    <dbReference type="NCBI Taxonomy" id="29808"/>
    <lineage>
        <taxon>Eukaryota</taxon>
        <taxon>Viridiplantae</taxon>
        <taxon>Streptophyta</taxon>
        <taxon>Embryophyta</taxon>
        <taxon>Tracheophyta</taxon>
        <taxon>Spermatophyta</taxon>
        <taxon>Pinopsida</taxon>
        <taxon>Pinidae</taxon>
        <taxon>Conifers II</taxon>
        <taxon>Cupressales</taxon>
        <taxon>Taxaceae</taxon>
        <taxon>Taxus</taxon>
    </lineage>
</organism>
<protein>
    <submittedName>
        <fullName evidence="1">Uncharacterized protein</fullName>
    </submittedName>
</protein>